<dbReference type="InterPro" id="IPR002073">
    <property type="entry name" value="PDEase_catalytic_dom"/>
</dbReference>
<feature type="region of interest" description="Disordered" evidence="2">
    <location>
        <begin position="481"/>
        <end position="533"/>
    </location>
</feature>
<dbReference type="GO" id="GO:0004114">
    <property type="term" value="F:3',5'-cyclic-nucleotide phosphodiesterase activity"/>
    <property type="evidence" value="ECO:0007669"/>
    <property type="project" value="InterPro"/>
</dbReference>
<evidence type="ECO:0000256" key="3">
    <source>
        <dbReference type="SAM" id="Phobius"/>
    </source>
</evidence>
<keyword evidence="3" id="KW-0812">Transmembrane</keyword>
<dbReference type="PANTHER" id="PTHR11347">
    <property type="entry name" value="CYCLIC NUCLEOTIDE PHOSPHODIESTERASE"/>
    <property type="match status" value="1"/>
</dbReference>
<accession>A0A8T1WSF2</accession>
<keyword evidence="1" id="KW-0479">Metal-binding</keyword>
<protein>
    <recommendedName>
        <fullName evidence="1">Phosphodiesterase</fullName>
        <ecNumber evidence="1">3.1.4.-</ecNumber>
    </recommendedName>
</protein>
<comment type="cofactor">
    <cofactor evidence="1">
        <name>a divalent metal cation</name>
        <dbReference type="ChEBI" id="CHEBI:60240"/>
    </cofactor>
    <text evidence="1">Binds 2 divalent metal cations per subunit. Site 1 may preferentially bind zinc ions, while site 2 has a preference for magnesium and/or manganese ions.</text>
</comment>
<evidence type="ECO:0000313" key="6">
    <source>
        <dbReference type="Proteomes" id="UP000693981"/>
    </source>
</evidence>
<dbReference type="Pfam" id="PF00233">
    <property type="entry name" value="PDEase_I"/>
    <property type="match status" value="1"/>
</dbReference>
<keyword evidence="3" id="KW-1133">Transmembrane helix</keyword>
<dbReference type="AlphaFoldDB" id="A0A8T1WSF2"/>
<dbReference type="EMBL" id="JAGDFL010000254">
    <property type="protein sequence ID" value="KAG7394689.1"/>
    <property type="molecule type" value="Genomic_DNA"/>
</dbReference>
<dbReference type="PROSITE" id="PS51845">
    <property type="entry name" value="PDEASE_I_2"/>
    <property type="match status" value="1"/>
</dbReference>
<evidence type="ECO:0000259" key="4">
    <source>
        <dbReference type="PROSITE" id="PS51845"/>
    </source>
</evidence>
<dbReference type="InterPro" id="IPR023174">
    <property type="entry name" value="PDEase_CS"/>
</dbReference>
<dbReference type="EC" id="3.1.4.-" evidence="1"/>
<dbReference type="Proteomes" id="UP000693981">
    <property type="component" value="Unassembled WGS sequence"/>
</dbReference>
<feature type="domain" description="PDEase" evidence="4">
    <location>
        <begin position="524"/>
        <end position="863"/>
    </location>
</feature>
<evidence type="ECO:0000313" key="5">
    <source>
        <dbReference type="EMBL" id="KAG7394689.1"/>
    </source>
</evidence>
<feature type="transmembrane region" description="Helical" evidence="3">
    <location>
        <begin position="85"/>
        <end position="105"/>
    </location>
</feature>
<organism evidence="5 6">
    <name type="scientific">Phytophthora boehmeriae</name>
    <dbReference type="NCBI Taxonomy" id="109152"/>
    <lineage>
        <taxon>Eukaryota</taxon>
        <taxon>Sar</taxon>
        <taxon>Stramenopiles</taxon>
        <taxon>Oomycota</taxon>
        <taxon>Peronosporomycetes</taxon>
        <taxon>Peronosporales</taxon>
        <taxon>Peronosporaceae</taxon>
        <taxon>Phytophthora</taxon>
    </lineage>
</organism>
<dbReference type="PROSITE" id="PS00126">
    <property type="entry name" value="PDEASE_I_1"/>
    <property type="match status" value="1"/>
</dbReference>
<dbReference type="GO" id="GO:0007165">
    <property type="term" value="P:signal transduction"/>
    <property type="evidence" value="ECO:0007669"/>
    <property type="project" value="InterPro"/>
</dbReference>
<sequence>MIGATPLGYASDSLTRSSMTNARRSSLGVPASSLIFPRSAEDHSEANKLTKVMEEKYGFHYVTNTFTLDPLVELDFQAFSTETNLAPACYASLVCWLIWVILSTPDWIGFYDDDPDVRAASKQRLSISTFIYIPIPMLVLCCRSPRFRGQEQTLLCIIAHCFAAGVLGQGLIKFDDYTRYFIKDINSLFTLAFHDEPLSNGGWAGSSSTDSSSAEMDISSNATSVLLDGSTEWWMYDNLEAAGRDLIISYINRVAIPMAHLNMNLLRPLLLLLVIPLFKLDAFHYLLVTFSVNFEFCMLVAVRFPASRSTNFIVTKFLLVFTLVCISAVMIVRVRQTDRFLRLNFLHAKIVEERARASHLQKEIILNENKSLKRMLEERGGQTGEGAPLDFDSPMAKVLLDLKTLQRATELSPELRENLDGIVTLLMRKGQNLFAPDIHEQLKMKRDVDLDGDIKSWATTVLANKSYTRNRRASAVFQNNADISPSSGANGSGAGNNIKDSERSMNAGSGTSSMSMGSVGNNSPTRSVETRLHPEVTAPSDEMLNAVGEMMERDGWSLDTFEVAKIANNKPISFVTYIAFEQHNLFDLCSVNKSTLANFLHFLDIGYHRNPYHNACHAADVVGSVEYLISVMDNGYLQDLLTYQEVFAAIVAAAIHDFRHPGKNNNFMSKNGSDLAIEFSDSSVLERMHLAEAFFLTKDPLFNIFVGFSPGQYSEVRKAIVEMVLSTDLTVHLQLVGSLKTAIISQEDSEVEHSPMLLMKIVIKCADLGHSSKALKLHARWSDLIIEEFFLQGDDEHTLGMDISPFMNRNSENSARNQVGFFEFIVLPFFEVVAEAVFRPEFKTILDQAHKNYKLWKKAEALQLNSIKDILDQVFDVEAAKLAVAATQPASGH</sequence>
<feature type="transmembrane region" description="Helical" evidence="3">
    <location>
        <begin position="154"/>
        <end position="172"/>
    </location>
</feature>
<comment type="caution">
    <text evidence="5">The sequence shown here is derived from an EMBL/GenBank/DDBJ whole genome shotgun (WGS) entry which is preliminary data.</text>
</comment>
<keyword evidence="6" id="KW-1185">Reference proteome</keyword>
<gene>
    <name evidence="5" type="primary">PDE4D_2</name>
    <name evidence="5" type="ORF">PHYBOEH_004813</name>
</gene>
<keyword evidence="3" id="KW-0472">Membrane</keyword>
<dbReference type="OrthoDB" id="546632at2759"/>
<reference evidence="5" key="1">
    <citation type="submission" date="2021-02" db="EMBL/GenBank/DDBJ databases">
        <authorList>
            <person name="Palmer J.M."/>
        </authorList>
    </citation>
    <scope>NUCLEOTIDE SEQUENCE</scope>
    <source>
        <strain evidence="5">SCRP23</strain>
    </source>
</reference>
<comment type="similarity">
    <text evidence="1">Belongs to the cyclic nucleotide phosphodiesterase family.</text>
</comment>
<feature type="compositionally biased region" description="Low complexity" evidence="2">
    <location>
        <begin position="504"/>
        <end position="523"/>
    </location>
</feature>
<feature type="transmembrane region" description="Helical" evidence="3">
    <location>
        <begin position="312"/>
        <end position="332"/>
    </location>
</feature>
<proteinExistence type="inferred from homology"/>
<evidence type="ECO:0000256" key="2">
    <source>
        <dbReference type="SAM" id="MobiDB-lite"/>
    </source>
</evidence>
<keyword evidence="1" id="KW-0378">Hydrolase</keyword>
<dbReference type="GO" id="GO:0046872">
    <property type="term" value="F:metal ion binding"/>
    <property type="evidence" value="ECO:0007669"/>
    <property type="project" value="UniProtKB-KW"/>
</dbReference>
<feature type="transmembrane region" description="Helical" evidence="3">
    <location>
        <begin position="125"/>
        <end position="142"/>
    </location>
</feature>
<evidence type="ECO:0000256" key="1">
    <source>
        <dbReference type="RuleBase" id="RU363067"/>
    </source>
</evidence>
<name>A0A8T1WSF2_9STRA</name>